<feature type="transmembrane region" description="Helical" evidence="1">
    <location>
        <begin position="104"/>
        <end position="125"/>
    </location>
</feature>
<accession>A0AAN8PFU7</accession>
<name>A0AAN8PFU7_PATCE</name>
<comment type="caution">
    <text evidence="2">The sequence shown here is derived from an EMBL/GenBank/DDBJ whole genome shotgun (WGS) entry which is preliminary data.</text>
</comment>
<evidence type="ECO:0000313" key="3">
    <source>
        <dbReference type="Proteomes" id="UP001347796"/>
    </source>
</evidence>
<reference evidence="2 3" key="1">
    <citation type="submission" date="2024-01" db="EMBL/GenBank/DDBJ databases">
        <title>The genome of the rayed Mediterranean limpet Patella caerulea (Linnaeus, 1758).</title>
        <authorList>
            <person name="Anh-Thu Weber A."/>
            <person name="Halstead-Nussloch G."/>
        </authorList>
    </citation>
    <scope>NUCLEOTIDE SEQUENCE [LARGE SCALE GENOMIC DNA]</scope>
    <source>
        <strain evidence="2">AATW-2023a</strain>
        <tissue evidence="2">Whole specimen</tissue>
    </source>
</reference>
<keyword evidence="1" id="KW-1133">Transmembrane helix</keyword>
<keyword evidence="3" id="KW-1185">Reference proteome</keyword>
<keyword evidence="1" id="KW-0812">Transmembrane</keyword>
<sequence>MDKSELFTLSRALVLFVLFVYTAGFTTVTPYDHTVMGSNGTFNDTECWCPCDDDYYFNGSLQTDQDLSRLVFALVNGLAIDKKTVSQTIRKKTSAKDDRPSAQGIGYVGVLVIISTFVTILLLDVQTLWTDFKRARLNIKKLFEESESTSVTYSRDGIPLETPPTDVINRPKIS</sequence>
<dbReference type="Proteomes" id="UP001347796">
    <property type="component" value="Unassembled WGS sequence"/>
</dbReference>
<dbReference type="AlphaFoldDB" id="A0AAN8PFU7"/>
<protein>
    <submittedName>
        <fullName evidence="2">Uncharacterized protein</fullName>
    </submittedName>
</protein>
<feature type="transmembrane region" description="Helical" evidence="1">
    <location>
        <begin position="12"/>
        <end position="31"/>
    </location>
</feature>
<keyword evidence="1" id="KW-0472">Membrane</keyword>
<gene>
    <name evidence="2" type="ORF">SNE40_012781</name>
</gene>
<evidence type="ECO:0000256" key="1">
    <source>
        <dbReference type="SAM" id="Phobius"/>
    </source>
</evidence>
<proteinExistence type="predicted"/>
<evidence type="ECO:0000313" key="2">
    <source>
        <dbReference type="EMBL" id="KAK6177912.1"/>
    </source>
</evidence>
<dbReference type="EMBL" id="JAZGQO010000009">
    <property type="protein sequence ID" value="KAK6177912.1"/>
    <property type="molecule type" value="Genomic_DNA"/>
</dbReference>
<organism evidence="2 3">
    <name type="scientific">Patella caerulea</name>
    <name type="common">Rayed Mediterranean limpet</name>
    <dbReference type="NCBI Taxonomy" id="87958"/>
    <lineage>
        <taxon>Eukaryota</taxon>
        <taxon>Metazoa</taxon>
        <taxon>Spiralia</taxon>
        <taxon>Lophotrochozoa</taxon>
        <taxon>Mollusca</taxon>
        <taxon>Gastropoda</taxon>
        <taxon>Patellogastropoda</taxon>
        <taxon>Patelloidea</taxon>
        <taxon>Patellidae</taxon>
        <taxon>Patella</taxon>
    </lineage>
</organism>